<evidence type="ECO:0000259" key="8">
    <source>
        <dbReference type="PROSITE" id="PS50850"/>
    </source>
</evidence>
<sequence length="438" mass="45894">MTITSTGWRAILPAGLRPYTEPAPLAALALGISSGFPFAMIASTLSTRLAEAGIDKKAVTAFALAFLLYNFKFLWAPIIDRVRLPGLANAIGQRRAWLVVVGMATFAAVCWLGLADPRAGLGPVIVATLLVAFCGATYDIIIDAFRIEILTPEQLGVGSGMSQYGWRIGSSAAGATALLVAEAQGWSAAYVAAAFFALPAIVAGLLIGEPVRHVVEGPVKRGFAAVQDAVFAPLADFLRRDGAWLVLVFILFHKIGDTLANLTFRLLFNDLGFTKPEVAFYDVQLGLVAYLVGVFVGGIVFTRLGMKAAVLTSLVLMAVSNLSFAGLAALGHSNAGMAAAIGFENFTSGIGGVAIVAYLSALCNLRFTATQFALLSAASSIVGRTISGTTAGALIEGLGYVNFYLLTTVAALPGILIYIYMLRNGLADTPRDEDQATV</sequence>
<accession>A0A552UF58</accession>
<feature type="transmembrane region" description="Helical" evidence="7">
    <location>
        <begin position="337"/>
        <end position="360"/>
    </location>
</feature>
<name>A0A552UF58_9SPHN</name>
<keyword evidence="6 7" id="KW-0472">Membrane</keyword>
<dbReference type="GO" id="GO:0016020">
    <property type="term" value="C:membrane"/>
    <property type="evidence" value="ECO:0007669"/>
    <property type="project" value="UniProtKB-SubCell"/>
</dbReference>
<feature type="domain" description="Major facilitator superfamily (MFS) profile" evidence="8">
    <location>
        <begin position="23"/>
        <end position="425"/>
    </location>
</feature>
<dbReference type="Gene3D" id="1.20.1250.20">
    <property type="entry name" value="MFS general substrate transporter like domains"/>
    <property type="match status" value="2"/>
</dbReference>
<feature type="transmembrane region" description="Helical" evidence="7">
    <location>
        <begin position="25"/>
        <end position="46"/>
    </location>
</feature>
<protein>
    <submittedName>
        <fullName evidence="9">AmpG family muropeptide MFS transporter</fullName>
    </submittedName>
</protein>
<feature type="transmembrane region" description="Helical" evidence="7">
    <location>
        <begin position="187"/>
        <end position="207"/>
    </location>
</feature>
<dbReference type="SUPFAM" id="SSF103473">
    <property type="entry name" value="MFS general substrate transporter"/>
    <property type="match status" value="1"/>
</dbReference>
<dbReference type="GO" id="GO:0022857">
    <property type="term" value="F:transmembrane transporter activity"/>
    <property type="evidence" value="ECO:0007669"/>
    <property type="project" value="InterPro"/>
</dbReference>
<evidence type="ECO:0000313" key="9">
    <source>
        <dbReference type="EMBL" id="TRW16850.1"/>
    </source>
</evidence>
<gene>
    <name evidence="9" type="ORF">FMM06_01175</name>
</gene>
<feature type="transmembrane region" description="Helical" evidence="7">
    <location>
        <begin position="280"/>
        <end position="301"/>
    </location>
</feature>
<proteinExistence type="inferred from homology"/>
<evidence type="ECO:0000313" key="10">
    <source>
        <dbReference type="Proteomes" id="UP000317894"/>
    </source>
</evidence>
<evidence type="ECO:0000256" key="3">
    <source>
        <dbReference type="ARBA" id="ARBA00022448"/>
    </source>
</evidence>
<dbReference type="Proteomes" id="UP000317894">
    <property type="component" value="Unassembled WGS sequence"/>
</dbReference>
<evidence type="ECO:0000256" key="1">
    <source>
        <dbReference type="ARBA" id="ARBA00004141"/>
    </source>
</evidence>
<feature type="transmembrane region" description="Helical" evidence="7">
    <location>
        <begin position="244"/>
        <end position="268"/>
    </location>
</feature>
<dbReference type="PANTHER" id="PTHR12778:SF10">
    <property type="entry name" value="MAJOR FACILITATOR SUPERFAMILY DOMAIN-CONTAINING PROTEIN 3"/>
    <property type="match status" value="1"/>
</dbReference>
<feature type="transmembrane region" description="Helical" evidence="7">
    <location>
        <begin position="120"/>
        <end position="143"/>
    </location>
</feature>
<dbReference type="PANTHER" id="PTHR12778">
    <property type="entry name" value="SOLUTE CARRIER FAMILY 33 ACETYL-COA TRANSPORTER -RELATED"/>
    <property type="match status" value="1"/>
</dbReference>
<evidence type="ECO:0000256" key="6">
    <source>
        <dbReference type="ARBA" id="ARBA00023136"/>
    </source>
</evidence>
<comment type="similarity">
    <text evidence="2">Belongs to the major facilitator superfamily.</text>
</comment>
<comment type="subcellular location">
    <subcellularLocation>
        <location evidence="1">Membrane</location>
        <topology evidence="1">Multi-pass membrane protein</topology>
    </subcellularLocation>
</comment>
<dbReference type="InterPro" id="IPR036259">
    <property type="entry name" value="MFS_trans_sf"/>
</dbReference>
<feature type="transmembrane region" description="Helical" evidence="7">
    <location>
        <begin position="308"/>
        <end position="331"/>
    </location>
</feature>
<dbReference type="Pfam" id="PF07690">
    <property type="entry name" value="MFS_1"/>
    <property type="match status" value="1"/>
</dbReference>
<feature type="transmembrane region" description="Helical" evidence="7">
    <location>
        <begin position="401"/>
        <end position="421"/>
    </location>
</feature>
<evidence type="ECO:0000256" key="7">
    <source>
        <dbReference type="SAM" id="Phobius"/>
    </source>
</evidence>
<keyword evidence="3" id="KW-0813">Transport</keyword>
<dbReference type="AlphaFoldDB" id="A0A552UF58"/>
<dbReference type="EMBL" id="VJWA01000001">
    <property type="protein sequence ID" value="TRW16850.1"/>
    <property type="molecule type" value="Genomic_DNA"/>
</dbReference>
<dbReference type="NCBIfam" id="TIGR00901">
    <property type="entry name" value="2A0125"/>
    <property type="match status" value="1"/>
</dbReference>
<reference evidence="9 10" key="1">
    <citation type="submission" date="2019-07" db="EMBL/GenBank/DDBJ databases">
        <title>Novel species isolated from glacier.</title>
        <authorList>
            <person name="Liu Q."/>
            <person name="Xin Y.-H."/>
        </authorList>
    </citation>
    <scope>NUCLEOTIDE SEQUENCE [LARGE SCALE GENOMIC DNA]</scope>
    <source>
        <strain evidence="9 10">LB1R16</strain>
    </source>
</reference>
<evidence type="ECO:0000256" key="2">
    <source>
        <dbReference type="ARBA" id="ARBA00008335"/>
    </source>
</evidence>
<keyword evidence="10" id="KW-1185">Reference proteome</keyword>
<feature type="transmembrane region" description="Helical" evidence="7">
    <location>
        <begin position="96"/>
        <end position="114"/>
    </location>
</feature>
<comment type="caution">
    <text evidence="9">The sequence shown here is derived from an EMBL/GenBank/DDBJ whole genome shotgun (WGS) entry which is preliminary data.</text>
</comment>
<dbReference type="PROSITE" id="PS50850">
    <property type="entry name" value="MFS"/>
    <property type="match status" value="1"/>
</dbReference>
<dbReference type="InterPro" id="IPR020846">
    <property type="entry name" value="MFS_dom"/>
</dbReference>
<evidence type="ECO:0000256" key="5">
    <source>
        <dbReference type="ARBA" id="ARBA00022989"/>
    </source>
</evidence>
<keyword evidence="5 7" id="KW-1133">Transmembrane helix</keyword>
<dbReference type="RefSeq" id="WP_143554394.1">
    <property type="nucleotide sequence ID" value="NZ_VJWA01000001.1"/>
</dbReference>
<dbReference type="OrthoDB" id="9787815at2"/>
<feature type="transmembrane region" description="Helical" evidence="7">
    <location>
        <begin position="58"/>
        <end position="75"/>
    </location>
</feature>
<evidence type="ECO:0000256" key="4">
    <source>
        <dbReference type="ARBA" id="ARBA00022692"/>
    </source>
</evidence>
<dbReference type="InterPro" id="IPR004752">
    <property type="entry name" value="AmpG_permease/AT-1"/>
</dbReference>
<keyword evidence="4 7" id="KW-0812">Transmembrane</keyword>
<organism evidence="9 10">
    <name type="scientific">Glacieibacterium frigidum</name>
    <dbReference type="NCBI Taxonomy" id="2593303"/>
    <lineage>
        <taxon>Bacteria</taxon>
        <taxon>Pseudomonadati</taxon>
        <taxon>Pseudomonadota</taxon>
        <taxon>Alphaproteobacteria</taxon>
        <taxon>Sphingomonadales</taxon>
        <taxon>Sphingosinicellaceae</taxon>
        <taxon>Glacieibacterium</taxon>
    </lineage>
</organism>
<dbReference type="InterPro" id="IPR011701">
    <property type="entry name" value="MFS"/>
</dbReference>